<dbReference type="EMBL" id="PFAX01000010">
    <property type="protein sequence ID" value="PIR90651.1"/>
    <property type="molecule type" value="Genomic_DNA"/>
</dbReference>
<dbReference type="Proteomes" id="UP000230132">
    <property type="component" value="Unassembled WGS sequence"/>
</dbReference>
<reference evidence="2" key="1">
    <citation type="submission" date="2017-09" db="EMBL/GenBank/DDBJ databases">
        <title>Depth-based differentiation of microbial function through sediment-hosted aquifers and enrichment of novel symbionts in the deep terrestrial subsurface.</title>
        <authorList>
            <person name="Probst A.J."/>
            <person name="Ladd B."/>
            <person name="Jarett J.K."/>
            <person name="Geller-Mcgrath D.E."/>
            <person name="Sieber C.M.K."/>
            <person name="Emerson J.B."/>
            <person name="Anantharaman K."/>
            <person name="Thomas B.C."/>
            <person name="Malmstrom R."/>
            <person name="Stieglmeier M."/>
            <person name="Klingl A."/>
            <person name="Woyke T."/>
            <person name="Ryan C.M."/>
            <person name="Banfield J.F."/>
        </authorList>
    </citation>
    <scope>NUCLEOTIDE SEQUENCE [LARGE SCALE GENOMIC DNA]</scope>
</reference>
<name>A0A2H0UUZ5_9BACT</name>
<evidence type="ECO:0000313" key="1">
    <source>
        <dbReference type="EMBL" id="PIR90651.1"/>
    </source>
</evidence>
<evidence type="ECO:0000313" key="2">
    <source>
        <dbReference type="Proteomes" id="UP000230132"/>
    </source>
</evidence>
<evidence type="ECO:0008006" key="3">
    <source>
        <dbReference type="Google" id="ProtNLM"/>
    </source>
</evidence>
<dbReference type="AlphaFoldDB" id="A0A2H0UUZ5"/>
<organism evidence="1 2">
    <name type="scientific">bacterium (Candidatus Gribaldobacteria) CG10_big_fil_rev_8_21_14_0_10_37_21</name>
    <dbReference type="NCBI Taxonomy" id="2014275"/>
    <lineage>
        <taxon>Bacteria</taxon>
        <taxon>Candidatus Gribaldobacteria</taxon>
    </lineage>
</organism>
<proteinExistence type="predicted"/>
<comment type="caution">
    <text evidence="1">The sequence shown here is derived from an EMBL/GenBank/DDBJ whole genome shotgun (WGS) entry which is preliminary data.</text>
</comment>
<sequence>MNNILKTLEEKANQTIGLILEEEEKGLLSLKEDFKEKSTKKEAKEKDALEKSLQKELFALTQQLSFKYNLGIGAKKAEGLKEAYQKAQEKLIILPEEEMENLLKRLIQPLLGKEGSIIAGKKTAPLLKKVIKSEKIKIEDSLKEEGFVFQGEIAEIDLRFSSITAELKEKIEPALAKIIYA</sequence>
<protein>
    <recommendedName>
        <fullName evidence="3">V-type ATP synthase subunit E</fullName>
    </recommendedName>
</protein>
<dbReference type="SUPFAM" id="SSF160527">
    <property type="entry name" value="V-type ATPase subunit E-like"/>
    <property type="match status" value="1"/>
</dbReference>
<accession>A0A2H0UUZ5</accession>
<gene>
    <name evidence="1" type="ORF">COU05_00780</name>
</gene>